<keyword evidence="8" id="KW-0520">NAD</keyword>
<proteinExistence type="inferred from homology"/>
<comment type="caution">
    <text evidence="14">The sequence shown here is derived from an EMBL/GenBank/DDBJ whole genome shotgun (WGS) entry which is preliminary data.</text>
</comment>
<comment type="cofactor">
    <cofactor evidence="2">
        <name>FAD</name>
        <dbReference type="ChEBI" id="CHEBI:57692"/>
    </cofactor>
</comment>
<dbReference type="PRINTS" id="PR00371">
    <property type="entry name" value="FPNCR"/>
</dbReference>
<keyword evidence="14" id="KW-0560">Oxidoreductase</keyword>
<keyword evidence="5" id="KW-0001">2Fe-2S</keyword>
<evidence type="ECO:0000259" key="12">
    <source>
        <dbReference type="PROSITE" id="PS01033"/>
    </source>
</evidence>
<dbReference type="AlphaFoldDB" id="A0A100W038"/>
<dbReference type="Gene3D" id="2.40.30.10">
    <property type="entry name" value="Translation factors"/>
    <property type="match status" value="1"/>
</dbReference>
<evidence type="ECO:0000256" key="1">
    <source>
        <dbReference type="ARBA" id="ARBA00001970"/>
    </source>
</evidence>
<dbReference type="InterPro" id="IPR012292">
    <property type="entry name" value="Globin/Proto"/>
</dbReference>
<dbReference type="OrthoDB" id="3213438at2"/>
<dbReference type="PANTHER" id="PTHR47354">
    <property type="entry name" value="NADH OXIDOREDUCTASE HCR"/>
    <property type="match status" value="1"/>
</dbReference>
<dbReference type="CDD" id="cd06187">
    <property type="entry name" value="O2ase_reductase_like"/>
    <property type="match status" value="1"/>
</dbReference>
<evidence type="ECO:0000256" key="10">
    <source>
        <dbReference type="ARBA" id="ARBA00049433"/>
    </source>
</evidence>
<accession>A0A100W038</accession>
<evidence type="ECO:0000256" key="11">
    <source>
        <dbReference type="RuleBase" id="RU000356"/>
    </source>
</evidence>
<keyword evidence="15" id="KW-1185">Reference proteome</keyword>
<dbReference type="EMBL" id="BCSX01000027">
    <property type="protein sequence ID" value="GAS89174.1"/>
    <property type="molecule type" value="Genomic_DNA"/>
</dbReference>
<dbReference type="GO" id="GO:0004497">
    <property type="term" value="F:monooxygenase activity"/>
    <property type="evidence" value="ECO:0007669"/>
    <property type="project" value="UniProtKB-KW"/>
</dbReference>
<dbReference type="GO" id="GO:0019825">
    <property type="term" value="F:oxygen binding"/>
    <property type="evidence" value="ECO:0007669"/>
    <property type="project" value="InterPro"/>
</dbReference>
<dbReference type="InterPro" id="IPR000971">
    <property type="entry name" value="Globin"/>
</dbReference>
<reference evidence="15" key="1">
    <citation type="journal article" date="2016" name="Genome Announc.">
        <title>Draft Genome Sequences of Five Rapidly Growing Mycobacterium Species, M. thermoresistibile, M. fortuitum subsp. acetamidolyticum, M. canariasense, M. brisbanense, and M. novocastrense.</title>
        <authorList>
            <person name="Katahira K."/>
            <person name="Ogura Y."/>
            <person name="Gotoh Y."/>
            <person name="Hayashi T."/>
        </authorList>
    </citation>
    <scope>NUCLEOTIDE SEQUENCE [LARGE SCALE GENOMIC DNA]</scope>
    <source>
        <strain evidence="15">JCM15654</strain>
    </source>
</reference>
<dbReference type="Gene3D" id="1.10.490.10">
    <property type="entry name" value="Globins"/>
    <property type="match status" value="1"/>
</dbReference>
<dbReference type="SUPFAM" id="SSF52343">
    <property type="entry name" value="Ferredoxin reductase-like, C-terminal NADP-linked domain"/>
    <property type="match status" value="1"/>
</dbReference>
<sequence>MGLDDRDALQILRDAVDPEHGSDALIRDFYTHWFATDLTVRDLFPPDMTQQRTVFARAMTWLFGELIDQRAEEPVAFLAQLGRDHRKYGVTQQHYDSMREALLVTMRAHLGAGFTDRIADAAHEAVGLFVGVMRGAADAEQTPAYCDGTVIEHLRVTRDVSVIRLQLDQPLFYHPGQYVTVQVPQWPRRWRYLSPAIPADRSGAVEFHVRSVTGGMVSTAIVAETRVGDRWRISSPHGAMQVDRGGEDVLMVAGSTGLAPLRTLIMDMTQHGVNPRVHLFFGGRYPCDLYDLKTLWQIASSNPWLSVTPVSEYSTDPPWAADYPDPQPPRGLHVRQTGLLPDVVTRYGNWGDRQILICGSPGMVEATKAALIARGAPPEHIQHDPLTD</sequence>
<dbReference type="Proteomes" id="UP000069620">
    <property type="component" value="Unassembled WGS sequence"/>
</dbReference>
<feature type="domain" description="Globin" evidence="12">
    <location>
        <begin position="1"/>
        <end position="138"/>
    </location>
</feature>
<dbReference type="SUPFAM" id="SSF63380">
    <property type="entry name" value="Riboflavin synthase domain-like"/>
    <property type="match status" value="1"/>
</dbReference>
<dbReference type="PROSITE" id="PS01033">
    <property type="entry name" value="GLOBIN"/>
    <property type="match status" value="1"/>
</dbReference>
<comment type="catalytic activity">
    <reaction evidence="9">
        <text>2 nitric oxide + NADH + 2 O2 = 2 nitrate + NAD(+) + H(+)</text>
        <dbReference type="Rhea" id="RHEA:19469"/>
        <dbReference type="ChEBI" id="CHEBI:15378"/>
        <dbReference type="ChEBI" id="CHEBI:15379"/>
        <dbReference type="ChEBI" id="CHEBI:16480"/>
        <dbReference type="ChEBI" id="CHEBI:17632"/>
        <dbReference type="ChEBI" id="CHEBI:57540"/>
        <dbReference type="ChEBI" id="CHEBI:57945"/>
        <dbReference type="EC" id="1.14.12.17"/>
    </reaction>
</comment>
<dbReference type="InterPro" id="IPR001709">
    <property type="entry name" value="Flavoprot_Pyr_Nucl_cyt_Rdtase"/>
</dbReference>
<keyword evidence="11" id="KW-0349">Heme</keyword>
<keyword evidence="6" id="KW-0521">NADP</keyword>
<evidence type="ECO:0000256" key="5">
    <source>
        <dbReference type="ARBA" id="ARBA00022714"/>
    </source>
</evidence>
<dbReference type="Pfam" id="PF00042">
    <property type="entry name" value="Globin"/>
    <property type="match status" value="1"/>
</dbReference>
<keyword evidence="11" id="KW-0479">Metal-binding</keyword>
<evidence type="ECO:0000256" key="4">
    <source>
        <dbReference type="ARBA" id="ARBA00012229"/>
    </source>
</evidence>
<comment type="similarity">
    <text evidence="3">In the C-terminal section; belongs to the flavoprotein pyridine nucleotide cytochrome reductase family.</text>
</comment>
<dbReference type="InterPro" id="IPR017927">
    <property type="entry name" value="FAD-bd_FR_type"/>
</dbReference>
<dbReference type="InterPro" id="IPR001433">
    <property type="entry name" value="OxRdtase_FAD/NAD-bd"/>
</dbReference>
<name>A0A100W038_9MYCO</name>
<dbReference type="Gene3D" id="3.40.50.80">
    <property type="entry name" value="Nucleotide-binding domain of ferredoxin-NADP reductase (FNR) module"/>
    <property type="match status" value="1"/>
</dbReference>
<keyword evidence="11" id="KW-0561">Oxygen transport</keyword>
<comment type="catalytic activity">
    <reaction evidence="10">
        <text>2 nitric oxide + NADPH + 2 O2 = 2 nitrate + NADP(+) + H(+)</text>
        <dbReference type="Rhea" id="RHEA:19465"/>
        <dbReference type="ChEBI" id="CHEBI:15378"/>
        <dbReference type="ChEBI" id="CHEBI:15379"/>
        <dbReference type="ChEBI" id="CHEBI:16480"/>
        <dbReference type="ChEBI" id="CHEBI:17632"/>
        <dbReference type="ChEBI" id="CHEBI:57783"/>
        <dbReference type="ChEBI" id="CHEBI:58349"/>
        <dbReference type="EC" id="1.14.12.17"/>
    </reaction>
</comment>
<evidence type="ECO:0000256" key="3">
    <source>
        <dbReference type="ARBA" id="ARBA00006401"/>
    </source>
</evidence>
<dbReference type="Pfam" id="PF00175">
    <property type="entry name" value="NAD_binding_1"/>
    <property type="match status" value="1"/>
</dbReference>
<keyword evidence="7" id="KW-0411">Iron-sulfur</keyword>
<dbReference type="InterPro" id="IPR009050">
    <property type="entry name" value="Globin-like_sf"/>
</dbReference>
<evidence type="ECO:0000313" key="15">
    <source>
        <dbReference type="Proteomes" id="UP000069620"/>
    </source>
</evidence>
<dbReference type="RefSeq" id="WP_029373898.1">
    <property type="nucleotide sequence ID" value="NZ_BCSX01000027.1"/>
</dbReference>
<gene>
    <name evidence="14" type="ORF">RMCB_3270</name>
</gene>
<dbReference type="GO" id="GO:0051537">
    <property type="term" value="F:2 iron, 2 sulfur cluster binding"/>
    <property type="evidence" value="ECO:0007669"/>
    <property type="project" value="UniProtKB-KW"/>
</dbReference>
<evidence type="ECO:0000256" key="9">
    <source>
        <dbReference type="ARBA" id="ARBA00048649"/>
    </source>
</evidence>
<keyword evidence="11" id="KW-0408">Iron</keyword>
<protein>
    <recommendedName>
        <fullName evidence="4">nitric oxide dioxygenase</fullName>
        <ecNumber evidence="4">1.14.12.17</ecNumber>
    </recommendedName>
</protein>
<dbReference type="GO" id="GO:0005344">
    <property type="term" value="F:oxygen carrier activity"/>
    <property type="evidence" value="ECO:0007669"/>
    <property type="project" value="UniProtKB-KW"/>
</dbReference>
<dbReference type="InterPro" id="IPR008333">
    <property type="entry name" value="Cbr1-like_FAD-bd_dom"/>
</dbReference>
<dbReference type="EC" id="1.14.12.17" evidence="4"/>
<dbReference type="PROSITE" id="PS51384">
    <property type="entry name" value="FAD_FR"/>
    <property type="match status" value="1"/>
</dbReference>
<evidence type="ECO:0000256" key="8">
    <source>
        <dbReference type="ARBA" id="ARBA00023027"/>
    </source>
</evidence>
<keyword evidence="14" id="KW-0503">Monooxygenase</keyword>
<dbReference type="CDD" id="cd19753">
    <property type="entry name" value="Mb-like_oxidoreductase"/>
    <property type="match status" value="1"/>
</dbReference>
<comment type="cofactor">
    <cofactor evidence="1">
        <name>heme b</name>
        <dbReference type="ChEBI" id="CHEBI:60344"/>
    </cofactor>
</comment>
<dbReference type="GO" id="GO:0020037">
    <property type="term" value="F:heme binding"/>
    <property type="evidence" value="ECO:0007669"/>
    <property type="project" value="InterPro"/>
</dbReference>
<comment type="similarity">
    <text evidence="11">Belongs to the globin family.</text>
</comment>
<dbReference type="InterPro" id="IPR039261">
    <property type="entry name" value="FNR_nucleotide-bd"/>
</dbReference>
<evidence type="ECO:0000256" key="2">
    <source>
        <dbReference type="ARBA" id="ARBA00001974"/>
    </source>
</evidence>
<evidence type="ECO:0000313" key="14">
    <source>
        <dbReference type="EMBL" id="GAS89174.1"/>
    </source>
</evidence>
<dbReference type="SUPFAM" id="SSF46458">
    <property type="entry name" value="Globin-like"/>
    <property type="match status" value="1"/>
</dbReference>
<organism evidence="14 15">
    <name type="scientific">Mycolicibacterium brisbanense</name>
    <dbReference type="NCBI Taxonomy" id="146020"/>
    <lineage>
        <taxon>Bacteria</taxon>
        <taxon>Bacillati</taxon>
        <taxon>Actinomycetota</taxon>
        <taxon>Actinomycetes</taxon>
        <taxon>Mycobacteriales</taxon>
        <taxon>Mycobacteriaceae</taxon>
        <taxon>Mycolicibacterium</taxon>
    </lineage>
</organism>
<dbReference type="Pfam" id="PF00970">
    <property type="entry name" value="FAD_binding_6"/>
    <property type="match status" value="1"/>
</dbReference>
<dbReference type="GO" id="GO:0008941">
    <property type="term" value="F:nitric oxide dioxygenase NAD(P)H activity"/>
    <property type="evidence" value="ECO:0007669"/>
    <property type="project" value="UniProtKB-EC"/>
</dbReference>
<dbReference type="PANTHER" id="PTHR47354:SF5">
    <property type="entry name" value="PROTEIN RFBI"/>
    <property type="match status" value="1"/>
</dbReference>
<feature type="domain" description="FAD-binding FR-type" evidence="13">
    <location>
        <begin position="143"/>
        <end position="243"/>
    </location>
</feature>
<dbReference type="STRING" id="146020.RMCB_3270"/>
<keyword evidence="11" id="KW-0813">Transport</keyword>
<evidence type="ECO:0000256" key="6">
    <source>
        <dbReference type="ARBA" id="ARBA00022857"/>
    </source>
</evidence>
<evidence type="ECO:0000259" key="13">
    <source>
        <dbReference type="PROSITE" id="PS51384"/>
    </source>
</evidence>
<dbReference type="InterPro" id="IPR050415">
    <property type="entry name" value="MRET"/>
</dbReference>
<dbReference type="PRINTS" id="PR00410">
    <property type="entry name" value="PHEHYDRXLASE"/>
</dbReference>
<reference evidence="15" key="2">
    <citation type="submission" date="2016-02" db="EMBL/GenBank/DDBJ databases">
        <title>Draft genome sequence of five rapidly growing Mycobacterium species.</title>
        <authorList>
            <person name="Katahira K."/>
            <person name="Gotou Y."/>
            <person name="Iida K."/>
            <person name="Ogura Y."/>
            <person name="Hayashi T."/>
        </authorList>
    </citation>
    <scope>NUCLEOTIDE SEQUENCE [LARGE SCALE GENOMIC DNA]</scope>
    <source>
        <strain evidence="15">JCM15654</strain>
    </source>
</reference>
<dbReference type="InterPro" id="IPR017938">
    <property type="entry name" value="Riboflavin_synthase-like_b-brl"/>
</dbReference>
<evidence type="ECO:0000256" key="7">
    <source>
        <dbReference type="ARBA" id="ARBA00023014"/>
    </source>
</evidence>